<feature type="non-terminal residue" evidence="2">
    <location>
        <position position="1"/>
    </location>
</feature>
<evidence type="ECO:0000313" key="2">
    <source>
        <dbReference type="EMBL" id="RCH77997.1"/>
    </source>
</evidence>
<evidence type="ECO:0000256" key="1">
    <source>
        <dbReference type="SAM" id="MobiDB-lite"/>
    </source>
</evidence>
<feature type="compositionally biased region" description="Polar residues" evidence="1">
    <location>
        <begin position="95"/>
        <end position="106"/>
    </location>
</feature>
<name>A0A367IJY3_RHIST</name>
<dbReference type="STRING" id="4846.A0A367IJY3"/>
<dbReference type="AlphaFoldDB" id="A0A367IJY3"/>
<reference evidence="2 3" key="1">
    <citation type="journal article" date="2018" name="G3 (Bethesda)">
        <title>Phylogenetic and Phylogenomic Definition of Rhizopus Species.</title>
        <authorList>
            <person name="Gryganskyi A.P."/>
            <person name="Golan J."/>
            <person name="Dolatabadi S."/>
            <person name="Mondo S."/>
            <person name="Robb S."/>
            <person name="Idnurm A."/>
            <person name="Muszewska A."/>
            <person name="Steczkiewicz K."/>
            <person name="Masonjones S."/>
            <person name="Liao H.L."/>
            <person name="Gajdeczka M.T."/>
            <person name="Anike F."/>
            <person name="Vuek A."/>
            <person name="Anishchenko I.M."/>
            <person name="Voigt K."/>
            <person name="de Hoog G.S."/>
            <person name="Smith M.E."/>
            <person name="Heitman J."/>
            <person name="Vilgalys R."/>
            <person name="Stajich J.E."/>
        </authorList>
    </citation>
    <scope>NUCLEOTIDE SEQUENCE [LARGE SCALE GENOMIC DNA]</scope>
    <source>
        <strain evidence="2 3">LSU 92-RS-03</strain>
    </source>
</reference>
<dbReference type="EMBL" id="PJQM01007568">
    <property type="protein sequence ID" value="RCH77997.1"/>
    <property type="molecule type" value="Genomic_DNA"/>
</dbReference>
<protein>
    <submittedName>
        <fullName evidence="2">Uncharacterized protein</fullName>
    </submittedName>
</protein>
<keyword evidence="3" id="KW-1185">Reference proteome</keyword>
<gene>
    <name evidence="2" type="ORF">CU098_004168</name>
</gene>
<evidence type="ECO:0000313" key="3">
    <source>
        <dbReference type="Proteomes" id="UP000253551"/>
    </source>
</evidence>
<dbReference type="OrthoDB" id="194358at2759"/>
<dbReference type="Proteomes" id="UP000253551">
    <property type="component" value="Unassembled WGS sequence"/>
</dbReference>
<sequence length="319" mass="36412">IAQAKNEVEIIKLLKAAKKKHRKSLDANIMTHKRTPSDKLVRIRRPSLPSIFEGPPSFISMTPVTPSEPPSRRSFTSTHRPSSEDLHAHSCPVTPRTSIDQLNNNTKQKHKRENSSHSSEELSDSPQTTSLFQLGMHSDGSSSAITTDSHTDWYGYGIVNPYHEENYLQSLEKRAFNLERNHSGHAQEVFKQSIDHQRRPSNELSGSLSQKISPSIITDNGKEASLIQYHILNQDTKPHLNLVTTKETKKGWLSNLNPYSHDNYHKSPSFDTISHFKRKGSHKSAIQLEQDKLSDEDNNVHIQQRNGFFSRWTPSWQRK</sequence>
<accession>A0A367IJY3</accession>
<organism evidence="2 3">
    <name type="scientific">Rhizopus stolonifer</name>
    <name type="common">Rhizopus nigricans</name>
    <dbReference type="NCBI Taxonomy" id="4846"/>
    <lineage>
        <taxon>Eukaryota</taxon>
        <taxon>Fungi</taxon>
        <taxon>Fungi incertae sedis</taxon>
        <taxon>Mucoromycota</taxon>
        <taxon>Mucoromycotina</taxon>
        <taxon>Mucoromycetes</taxon>
        <taxon>Mucorales</taxon>
        <taxon>Mucorineae</taxon>
        <taxon>Rhizopodaceae</taxon>
        <taxon>Rhizopus</taxon>
    </lineage>
</organism>
<proteinExistence type="predicted"/>
<feature type="region of interest" description="Disordered" evidence="1">
    <location>
        <begin position="51"/>
        <end position="126"/>
    </location>
</feature>
<comment type="caution">
    <text evidence="2">The sequence shown here is derived from an EMBL/GenBank/DDBJ whole genome shotgun (WGS) entry which is preliminary data.</text>
</comment>